<feature type="transmembrane region" description="Helical" evidence="1">
    <location>
        <begin position="94"/>
        <end position="112"/>
    </location>
</feature>
<comment type="caution">
    <text evidence="2">The sequence shown here is derived from an EMBL/GenBank/DDBJ whole genome shotgun (WGS) entry which is preliminary data.</text>
</comment>
<evidence type="ECO:0000313" key="3">
    <source>
        <dbReference type="Proteomes" id="UP000697472"/>
    </source>
</evidence>
<dbReference type="Proteomes" id="UP000697472">
    <property type="component" value="Unassembled WGS sequence"/>
</dbReference>
<keyword evidence="1" id="KW-1133">Transmembrane helix</keyword>
<keyword evidence="1" id="KW-0472">Membrane</keyword>
<keyword evidence="1" id="KW-0812">Transmembrane</keyword>
<proteinExistence type="predicted"/>
<feature type="transmembrane region" description="Helical" evidence="1">
    <location>
        <begin position="16"/>
        <end position="37"/>
    </location>
</feature>
<reference evidence="2 3" key="1">
    <citation type="submission" date="2021-01" db="EMBL/GenBank/DDBJ databases">
        <title>Genomic Encyclopedia of Type Strains, Phase IV (KMG-IV): sequencing the most valuable type-strain genomes for metagenomic binning, comparative biology and taxonomic classification.</title>
        <authorList>
            <person name="Goeker M."/>
        </authorList>
    </citation>
    <scope>NUCLEOTIDE SEQUENCE [LARGE SCALE GENOMIC DNA]</scope>
    <source>
        <strain evidence="2 3">DSM 27382</strain>
    </source>
</reference>
<name>A0ABS2PP48_9STRE</name>
<gene>
    <name evidence="2" type="ORF">JOC28_000007</name>
</gene>
<dbReference type="EMBL" id="JAFBEH010000001">
    <property type="protein sequence ID" value="MBM7641723.1"/>
    <property type="molecule type" value="Genomic_DNA"/>
</dbReference>
<evidence type="ECO:0000256" key="1">
    <source>
        <dbReference type="SAM" id="Phobius"/>
    </source>
</evidence>
<accession>A0ABS2PP48</accession>
<dbReference type="RefSeq" id="WP_205008605.1">
    <property type="nucleotide sequence ID" value="NZ_JAFBEH010000001.1"/>
</dbReference>
<sequence length="122" mass="14075">MLRSLKRWAKRYPEQAFLFIFNTGIFAWLQTTGLLIADRVGIHLQTVQNLIPEWLRVMIGNSVQSLQSYFGNSAISWLVMSMILTILIRFITGILKTILLIAIVLIGLYLVYKNYDILTQLL</sequence>
<organism evidence="2 3">
    <name type="scientific">Streptococcus loxodontisalivarius</name>
    <dbReference type="NCBI Taxonomy" id="1349415"/>
    <lineage>
        <taxon>Bacteria</taxon>
        <taxon>Bacillati</taxon>
        <taxon>Bacillota</taxon>
        <taxon>Bacilli</taxon>
        <taxon>Lactobacillales</taxon>
        <taxon>Streptococcaceae</taxon>
        <taxon>Streptococcus</taxon>
    </lineage>
</organism>
<evidence type="ECO:0000313" key="2">
    <source>
        <dbReference type="EMBL" id="MBM7641723.1"/>
    </source>
</evidence>
<keyword evidence="3" id="KW-1185">Reference proteome</keyword>
<protein>
    <submittedName>
        <fullName evidence="2">Uncharacterized protein</fullName>
    </submittedName>
</protein>